<gene>
    <name evidence="2" type="ORF">F3D71_18615</name>
</gene>
<organism evidence="2 3">
    <name type="scientific">Bacteroides ovatus</name>
    <dbReference type="NCBI Taxonomy" id="28116"/>
    <lineage>
        <taxon>Bacteria</taxon>
        <taxon>Pseudomonadati</taxon>
        <taxon>Bacteroidota</taxon>
        <taxon>Bacteroidia</taxon>
        <taxon>Bacteroidales</taxon>
        <taxon>Bacteroidaceae</taxon>
        <taxon>Bacteroides</taxon>
    </lineage>
</organism>
<dbReference type="EMBL" id="VWLE01000307">
    <property type="protein sequence ID" value="KAA3946062.1"/>
    <property type="molecule type" value="Genomic_DNA"/>
</dbReference>
<keyword evidence="1" id="KW-0812">Transmembrane</keyword>
<evidence type="ECO:0000256" key="1">
    <source>
        <dbReference type="SAM" id="Phobius"/>
    </source>
</evidence>
<evidence type="ECO:0000313" key="3">
    <source>
        <dbReference type="Proteomes" id="UP000323717"/>
    </source>
</evidence>
<evidence type="ECO:0000313" key="2">
    <source>
        <dbReference type="EMBL" id="KAA3946062.1"/>
    </source>
</evidence>
<evidence type="ECO:0008006" key="4">
    <source>
        <dbReference type="Google" id="ProtNLM"/>
    </source>
</evidence>
<dbReference type="RefSeq" id="WP_118049881.1">
    <property type="nucleotide sequence ID" value="NZ_CAKJZM010000002.1"/>
</dbReference>
<reference evidence="2 3" key="1">
    <citation type="journal article" date="2019" name="Nat. Med.">
        <title>A library of human gut bacterial isolates paired with longitudinal multiomics data enables mechanistic microbiome research.</title>
        <authorList>
            <person name="Poyet M."/>
            <person name="Groussin M."/>
            <person name="Gibbons S.M."/>
            <person name="Avila-Pacheco J."/>
            <person name="Jiang X."/>
            <person name="Kearney S.M."/>
            <person name="Perrotta A.R."/>
            <person name="Berdy B."/>
            <person name="Zhao S."/>
            <person name="Lieberman T.D."/>
            <person name="Swanson P.K."/>
            <person name="Smith M."/>
            <person name="Roesemann S."/>
            <person name="Alexander J.E."/>
            <person name="Rich S.A."/>
            <person name="Livny J."/>
            <person name="Vlamakis H."/>
            <person name="Clish C."/>
            <person name="Bullock K."/>
            <person name="Deik A."/>
            <person name="Scott J."/>
            <person name="Pierce K.A."/>
            <person name="Xavier R.J."/>
            <person name="Alm E.J."/>
        </authorList>
    </citation>
    <scope>NUCLEOTIDE SEQUENCE [LARGE SCALE GENOMIC DNA]</scope>
    <source>
        <strain evidence="2 3">BIOML-A163</strain>
    </source>
</reference>
<comment type="caution">
    <text evidence="2">The sequence shown here is derived from an EMBL/GenBank/DDBJ whole genome shotgun (WGS) entry which is preliminary data.</text>
</comment>
<keyword evidence="1" id="KW-1133">Transmembrane helix</keyword>
<feature type="transmembrane region" description="Helical" evidence="1">
    <location>
        <begin position="65"/>
        <end position="84"/>
    </location>
</feature>
<name>A0A5M5C3W3_BACOV</name>
<proteinExistence type="predicted"/>
<keyword evidence="1" id="KW-0472">Membrane</keyword>
<accession>A0A5M5C3W3</accession>
<sequence>MISLPFRVVCILIAGFLIVLAVTYIYKLNSRKVFWGVGLTTIIAILILLGLGVLRPSWGTETGTAVIVGISTAIGCAITLIYAAEDLHQKKRIKGKNIAAVGAESAQGMTDSERNKITLPPRLDTELARKIFDKAIEEGYIIINDNHYEWTLNKVLLAYMCGRIYCEDYPEKTIYDEKMYWMPGRVELFPGAELDKLFNMKDLTQSRHSRKNKAAPIGSEKIDKLFE</sequence>
<dbReference type="Proteomes" id="UP000323717">
    <property type="component" value="Unassembled WGS sequence"/>
</dbReference>
<feature type="transmembrane region" description="Helical" evidence="1">
    <location>
        <begin position="33"/>
        <end position="53"/>
    </location>
</feature>
<feature type="transmembrane region" description="Helical" evidence="1">
    <location>
        <begin position="6"/>
        <end position="26"/>
    </location>
</feature>
<dbReference type="AlphaFoldDB" id="A0A5M5C3W3"/>
<protein>
    <recommendedName>
        <fullName evidence="4">Transmembrane protein</fullName>
    </recommendedName>
</protein>